<evidence type="ECO:0000313" key="2">
    <source>
        <dbReference type="Proteomes" id="UP001150641"/>
    </source>
</evidence>
<name>A0A9X2W3S5_9ENTR</name>
<reference evidence="1" key="1">
    <citation type="submission" date="2022-03" db="EMBL/GenBank/DDBJ databases">
        <title>Proposal of a novel genus Dryocolo and two novel species.</title>
        <authorList>
            <person name="Maddock D.W."/>
            <person name="Brady C.L."/>
            <person name="Denman S."/>
            <person name="Arnold D."/>
        </authorList>
    </citation>
    <scope>NUCLEOTIDE SEQUENCE</scope>
    <source>
        <strain evidence="1">H6W4</strain>
    </source>
</reference>
<dbReference type="EMBL" id="JALHAP010000064">
    <property type="protein sequence ID" value="MCT4700421.1"/>
    <property type="molecule type" value="Genomic_DNA"/>
</dbReference>
<proteinExistence type="predicted"/>
<comment type="caution">
    <text evidence="1">The sequence shown here is derived from an EMBL/GenBank/DDBJ whole genome shotgun (WGS) entry which is preliminary data.</text>
</comment>
<sequence length="62" mass="6873">KFTCIMPVCSKVTDEILKVVDGEYETVPANNPHAVATGSTKPTFYILSPRLAADNFLRILYL</sequence>
<protein>
    <submittedName>
        <fullName evidence="1">Uncharacterized protein</fullName>
    </submittedName>
</protein>
<dbReference type="AlphaFoldDB" id="A0A9X2W3S5"/>
<dbReference type="RefSeq" id="WP_271130457.1">
    <property type="nucleotide sequence ID" value="NZ_JALHAP010000064.1"/>
</dbReference>
<feature type="non-terminal residue" evidence="1">
    <location>
        <position position="1"/>
    </location>
</feature>
<dbReference type="Proteomes" id="UP001150641">
    <property type="component" value="Unassembled WGS sequence"/>
</dbReference>
<evidence type="ECO:0000313" key="1">
    <source>
        <dbReference type="EMBL" id="MCT4700421.1"/>
    </source>
</evidence>
<keyword evidence="2" id="KW-1185">Reference proteome</keyword>
<gene>
    <name evidence="1" type="ORF">MUA00_01080</name>
</gene>
<organism evidence="1 2">
    <name type="scientific">Dryocola boscaweniae</name>
    <dbReference type="NCBI Taxonomy" id="2925397"/>
    <lineage>
        <taxon>Bacteria</taxon>
        <taxon>Pseudomonadati</taxon>
        <taxon>Pseudomonadota</taxon>
        <taxon>Gammaproteobacteria</taxon>
        <taxon>Enterobacterales</taxon>
        <taxon>Enterobacteriaceae</taxon>
        <taxon>Dryocola</taxon>
    </lineage>
</organism>
<accession>A0A9X2W3S5</accession>